<accession>A0A229VZQ3</accession>
<name>A0A229VZQ3_9BIFI</name>
<evidence type="ECO:0000313" key="1">
    <source>
        <dbReference type="EMBL" id="OXN00910.1"/>
    </source>
</evidence>
<dbReference type="Proteomes" id="UP000215433">
    <property type="component" value="Unassembled WGS sequence"/>
</dbReference>
<protein>
    <recommendedName>
        <fullName evidence="3">Nif11 domain-containing protein</fullName>
    </recommendedName>
</protein>
<gene>
    <name evidence="1" type="ORF">Tam10B_0866</name>
</gene>
<comment type="caution">
    <text evidence="1">The sequence shown here is derived from an EMBL/GenBank/DDBJ whole genome shotgun (WGS) entry which is preliminary data.</text>
</comment>
<reference evidence="1 2" key="1">
    <citation type="submission" date="2017-05" db="EMBL/GenBank/DDBJ databases">
        <title>Bifidobacterium vansinderenii sp. nov.</title>
        <authorList>
            <person name="Lugli G.A."/>
            <person name="Duranti S."/>
            <person name="Mangifesta M."/>
        </authorList>
    </citation>
    <scope>NUCLEOTIDE SEQUENCE [LARGE SCALE GENOMIC DNA]</scope>
    <source>
        <strain evidence="1 2">Tam10B</strain>
    </source>
</reference>
<dbReference type="EMBL" id="NEWD01000007">
    <property type="protein sequence ID" value="OXN00910.1"/>
    <property type="molecule type" value="Genomic_DNA"/>
</dbReference>
<evidence type="ECO:0008006" key="3">
    <source>
        <dbReference type="Google" id="ProtNLM"/>
    </source>
</evidence>
<dbReference type="OrthoDB" id="3233958at2"/>
<dbReference type="AlphaFoldDB" id="A0A229VZQ3"/>
<organism evidence="1 2">
    <name type="scientific">Bifidobacterium vansinderenii</name>
    <dbReference type="NCBI Taxonomy" id="1984871"/>
    <lineage>
        <taxon>Bacteria</taxon>
        <taxon>Bacillati</taxon>
        <taxon>Actinomycetota</taxon>
        <taxon>Actinomycetes</taxon>
        <taxon>Bifidobacteriales</taxon>
        <taxon>Bifidobacteriaceae</taxon>
        <taxon>Bifidobacterium</taxon>
    </lineage>
</organism>
<keyword evidence="2" id="KW-1185">Reference proteome</keyword>
<dbReference type="RefSeq" id="WP_093960032.1">
    <property type="nucleotide sequence ID" value="NZ_NEWD01000007.1"/>
</dbReference>
<sequence length="67" mass="7262">MDEKTLVEKLKNVVVVDDVLAVAKEAGLDWTYEQADEALGKINATKNDIAELGGDTLEKVAKEVFGI</sequence>
<evidence type="ECO:0000313" key="2">
    <source>
        <dbReference type="Proteomes" id="UP000215433"/>
    </source>
</evidence>
<proteinExistence type="predicted"/>